<evidence type="ECO:0000256" key="1">
    <source>
        <dbReference type="SAM" id="Phobius"/>
    </source>
</evidence>
<evidence type="ECO:0000313" key="2">
    <source>
        <dbReference type="EMBL" id="GAG88153.1"/>
    </source>
</evidence>
<keyword evidence="1" id="KW-0472">Membrane</keyword>
<keyword evidence="1" id="KW-1133">Transmembrane helix</keyword>
<protein>
    <submittedName>
        <fullName evidence="2">Uncharacterized protein</fullName>
    </submittedName>
</protein>
<comment type="caution">
    <text evidence="2">The sequence shown here is derived from an EMBL/GenBank/DDBJ whole genome shotgun (WGS) entry which is preliminary data.</text>
</comment>
<feature type="transmembrane region" description="Helical" evidence="1">
    <location>
        <begin position="60"/>
        <end position="86"/>
    </location>
</feature>
<gene>
    <name evidence="2" type="ORF">S01H4_28758</name>
</gene>
<dbReference type="AlphaFoldDB" id="X1BVE1"/>
<sequence length="87" mass="9069">RIMTIVSGIVVLIEAVLKVMTVEIVNWWGWIGGLVALGLAILVILLGIKPIHYTPVFLGILGVGIIVFGVLIGGIAVLIATILGAIT</sequence>
<organism evidence="2">
    <name type="scientific">marine sediment metagenome</name>
    <dbReference type="NCBI Taxonomy" id="412755"/>
    <lineage>
        <taxon>unclassified sequences</taxon>
        <taxon>metagenomes</taxon>
        <taxon>ecological metagenomes</taxon>
    </lineage>
</organism>
<feature type="transmembrane region" description="Helical" evidence="1">
    <location>
        <begin position="27"/>
        <end position="48"/>
    </location>
</feature>
<feature type="non-terminal residue" evidence="2">
    <location>
        <position position="1"/>
    </location>
</feature>
<dbReference type="EMBL" id="BART01014400">
    <property type="protein sequence ID" value="GAG88153.1"/>
    <property type="molecule type" value="Genomic_DNA"/>
</dbReference>
<keyword evidence="1" id="KW-0812">Transmembrane</keyword>
<reference evidence="2" key="1">
    <citation type="journal article" date="2014" name="Front. Microbiol.">
        <title>High frequency of phylogenetically diverse reductive dehalogenase-homologous genes in deep subseafloor sedimentary metagenomes.</title>
        <authorList>
            <person name="Kawai M."/>
            <person name="Futagami T."/>
            <person name="Toyoda A."/>
            <person name="Takaki Y."/>
            <person name="Nishi S."/>
            <person name="Hori S."/>
            <person name="Arai W."/>
            <person name="Tsubouchi T."/>
            <person name="Morono Y."/>
            <person name="Uchiyama I."/>
            <person name="Ito T."/>
            <person name="Fujiyama A."/>
            <person name="Inagaki F."/>
            <person name="Takami H."/>
        </authorList>
    </citation>
    <scope>NUCLEOTIDE SEQUENCE</scope>
    <source>
        <strain evidence="2">Expedition CK06-06</strain>
    </source>
</reference>
<proteinExistence type="predicted"/>
<name>X1BVE1_9ZZZZ</name>
<accession>X1BVE1</accession>